<dbReference type="SUPFAM" id="SSF56784">
    <property type="entry name" value="HAD-like"/>
    <property type="match status" value="1"/>
</dbReference>
<accession>A0A6J4NMM0</accession>
<dbReference type="GO" id="GO:0000287">
    <property type="term" value="F:magnesium ion binding"/>
    <property type="evidence" value="ECO:0007669"/>
    <property type="project" value="TreeGrafter"/>
</dbReference>
<sequence>MSVRLVATDLDGTLVRRDGTISARTVAAVRRAREHGVEVVAVTGRPPRWLTGIAGLDEVVGGGVAVCANGALVWDVPGARVLRAHVIEPDAVLAAARILLAALPGAVVAVETLQGFRRTPEYVPRYDAQVAAPVAPLAELLADDPGVVKVLVRCEGRSSDEVLATAARVLGPLGHPTHSGARDGLVEISAAGVSKAGTVAALARERGIGPDEVAAFGDMPNDLEMLCWAGQGYAMADGHPDVVAAVGGTAPPCEDDGVAQVLDRLVGDPPGAVRAR</sequence>
<proteinExistence type="predicted"/>
<dbReference type="Gene3D" id="3.40.50.1000">
    <property type="entry name" value="HAD superfamily/HAD-like"/>
    <property type="match status" value="1"/>
</dbReference>
<dbReference type="GO" id="GO:0005829">
    <property type="term" value="C:cytosol"/>
    <property type="evidence" value="ECO:0007669"/>
    <property type="project" value="TreeGrafter"/>
</dbReference>
<dbReference type="EMBL" id="CADCUY010000063">
    <property type="protein sequence ID" value="CAA9389398.1"/>
    <property type="molecule type" value="Genomic_DNA"/>
</dbReference>
<dbReference type="Pfam" id="PF08282">
    <property type="entry name" value="Hydrolase_3"/>
    <property type="match status" value="1"/>
</dbReference>
<dbReference type="PANTHER" id="PTHR10000">
    <property type="entry name" value="PHOSPHOSERINE PHOSPHATASE"/>
    <property type="match status" value="1"/>
</dbReference>
<evidence type="ECO:0000313" key="1">
    <source>
        <dbReference type="EMBL" id="CAA9389398.1"/>
    </source>
</evidence>
<dbReference type="InterPro" id="IPR023214">
    <property type="entry name" value="HAD_sf"/>
</dbReference>
<dbReference type="GO" id="GO:0016791">
    <property type="term" value="F:phosphatase activity"/>
    <property type="evidence" value="ECO:0007669"/>
    <property type="project" value="TreeGrafter"/>
</dbReference>
<dbReference type="Gene3D" id="3.30.1240.10">
    <property type="match status" value="1"/>
</dbReference>
<dbReference type="InterPro" id="IPR036412">
    <property type="entry name" value="HAD-like_sf"/>
</dbReference>
<organism evidence="1">
    <name type="scientific">uncultured Quadrisphaera sp</name>
    <dbReference type="NCBI Taxonomy" id="904978"/>
    <lineage>
        <taxon>Bacteria</taxon>
        <taxon>Bacillati</taxon>
        <taxon>Actinomycetota</taxon>
        <taxon>Actinomycetes</taxon>
        <taxon>Kineosporiales</taxon>
        <taxon>Kineosporiaceae</taxon>
        <taxon>Quadrisphaera</taxon>
        <taxon>environmental samples</taxon>
    </lineage>
</organism>
<gene>
    <name evidence="1" type="ORF">AVDCRST_MAG35-324</name>
</gene>
<name>A0A6J4NMM0_9ACTN</name>
<dbReference type="PANTHER" id="PTHR10000:SF8">
    <property type="entry name" value="HAD SUPERFAMILY HYDROLASE-LIKE, TYPE 3"/>
    <property type="match status" value="1"/>
</dbReference>
<keyword evidence="1" id="KW-0378">Hydrolase</keyword>
<reference evidence="1" key="1">
    <citation type="submission" date="2020-02" db="EMBL/GenBank/DDBJ databases">
        <authorList>
            <person name="Meier V. D."/>
        </authorList>
    </citation>
    <scope>NUCLEOTIDE SEQUENCE</scope>
    <source>
        <strain evidence="1">AVDCRST_MAG35</strain>
    </source>
</reference>
<protein>
    <submittedName>
        <fullName evidence="1">HMP-PP hydrolase (Pyridoxal phosphatase) Cof, detected in genetic screen for thiamin metabolic genes (PMID:15292217)</fullName>
    </submittedName>
</protein>
<dbReference type="AlphaFoldDB" id="A0A6J4NMM0"/>